<evidence type="ECO:0000313" key="2">
    <source>
        <dbReference type="EMBL" id="AYV86894.1"/>
    </source>
</evidence>
<gene>
    <name evidence="2" type="ORF">Sylvanvirus13_1</name>
</gene>
<proteinExistence type="predicted"/>
<reference evidence="2" key="1">
    <citation type="submission" date="2018-10" db="EMBL/GenBank/DDBJ databases">
        <title>Hidden diversity of soil giant viruses.</title>
        <authorList>
            <person name="Schulz F."/>
            <person name="Alteio L."/>
            <person name="Goudeau D."/>
            <person name="Ryan E.M."/>
            <person name="Malmstrom R.R."/>
            <person name="Blanchard J."/>
            <person name="Woyke T."/>
        </authorList>
    </citation>
    <scope>NUCLEOTIDE SEQUENCE</scope>
    <source>
        <strain evidence="2">SYV1</strain>
    </source>
</reference>
<evidence type="ECO:0000256" key="1">
    <source>
        <dbReference type="SAM" id="MobiDB-lite"/>
    </source>
</evidence>
<feature type="compositionally biased region" description="Polar residues" evidence="1">
    <location>
        <begin position="168"/>
        <end position="180"/>
    </location>
</feature>
<accession>A0A3G5AJJ2</accession>
<sequence length="191" mass="22477">MSMTDTNNKFPAINDEAIDSIEDINEIYWTKVAELKELRNHILRKLPLIAIQDFHQWVQIEIEMSTLENQQVELHHEFKLSEDEKERLDEQSVEQVRYERPDLLPENHTVSMEHTVNALSTEQRRNLTSTIIRWTLSNKDMLLNTPELSNFIREITSTLDITLDITNPSNPSRFHSTQSNIKKDDDDMDCQ</sequence>
<dbReference type="EMBL" id="MK072519">
    <property type="protein sequence ID" value="AYV86894.1"/>
    <property type="molecule type" value="Genomic_DNA"/>
</dbReference>
<organism evidence="2">
    <name type="scientific">Sylvanvirus sp</name>
    <dbReference type="NCBI Taxonomy" id="2487774"/>
    <lineage>
        <taxon>Viruses</taxon>
    </lineage>
</organism>
<feature type="region of interest" description="Disordered" evidence="1">
    <location>
        <begin position="168"/>
        <end position="191"/>
    </location>
</feature>
<protein>
    <submittedName>
        <fullName evidence="2">Uncharacterized protein</fullName>
    </submittedName>
</protein>
<name>A0A3G5AJJ2_9VIRU</name>